<dbReference type="GO" id="GO:0160147">
    <property type="term" value="F:tRNA pseudouridine(38-40) synthase activity"/>
    <property type="evidence" value="ECO:0007669"/>
    <property type="project" value="UniProtKB-EC"/>
</dbReference>
<gene>
    <name evidence="4 9" type="primary">truA</name>
    <name evidence="9" type="ORF">HYY20_14200</name>
</gene>
<dbReference type="InterPro" id="IPR020097">
    <property type="entry name" value="PsdUridine_synth_TruA_a/b_dom"/>
</dbReference>
<evidence type="ECO:0000256" key="2">
    <source>
        <dbReference type="ARBA" id="ARBA00022694"/>
    </source>
</evidence>
<name>A0A932G011_UNCTE</name>
<comment type="similarity">
    <text evidence="1 4 7">Belongs to the tRNA pseudouridine synthase TruA family.</text>
</comment>
<dbReference type="Proteomes" id="UP000769766">
    <property type="component" value="Unassembled WGS sequence"/>
</dbReference>
<dbReference type="PANTHER" id="PTHR11142:SF0">
    <property type="entry name" value="TRNA PSEUDOURIDINE SYNTHASE-LIKE 1"/>
    <property type="match status" value="1"/>
</dbReference>
<dbReference type="Pfam" id="PF01416">
    <property type="entry name" value="PseudoU_synth_1"/>
    <property type="match status" value="2"/>
</dbReference>
<dbReference type="GO" id="GO:0031119">
    <property type="term" value="P:tRNA pseudouridine synthesis"/>
    <property type="evidence" value="ECO:0007669"/>
    <property type="project" value="UniProtKB-UniRule"/>
</dbReference>
<evidence type="ECO:0000259" key="8">
    <source>
        <dbReference type="Pfam" id="PF01416"/>
    </source>
</evidence>
<comment type="function">
    <text evidence="4">Formation of pseudouridine at positions 38, 39 and 40 in the anticodon stem and loop of transfer RNAs.</text>
</comment>
<keyword evidence="2 4" id="KW-0819">tRNA processing</keyword>
<dbReference type="PIRSF" id="PIRSF001430">
    <property type="entry name" value="tRNA_psdUrid_synth"/>
    <property type="match status" value="1"/>
</dbReference>
<dbReference type="AlphaFoldDB" id="A0A932G011"/>
<dbReference type="EMBL" id="JACPRF010000433">
    <property type="protein sequence ID" value="MBI2878024.1"/>
    <property type="molecule type" value="Genomic_DNA"/>
</dbReference>
<evidence type="ECO:0000256" key="4">
    <source>
        <dbReference type="HAMAP-Rule" id="MF_00171"/>
    </source>
</evidence>
<dbReference type="InterPro" id="IPR001406">
    <property type="entry name" value="PsdUridine_synth_TruA"/>
</dbReference>
<feature type="domain" description="Pseudouridine synthase I TruA alpha/beta" evidence="8">
    <location>
        <begin position="7"/>
        <end position="100"/>
    </location>
</feature>
<dbReference type="CDD" id="cd02570">
    <property type="entry name" value="PseudoU_synth_EcTruA"/>
    <property type="match status" value="1"/>
</dbReference>
<dbReference type="HAMAP" id="MF_00171">
    <property type="entry name" value="TruA"/>
    <property type="match status" value="1"/>
</dbReference>
<keyword evidence="3 4" id="KW-0413">Isomerase</keyword>
<dbReference type="SUPFAM" id="SSF55120">
    <property type="entry name" value="Pseudouridine synthase"/>
    <property type="match status" value="1"/>
</dbReference>
<evidence type="ECO:0000256" key="1">
    <source>
        <dbReference type="ARBA" id="ARBA00009375"/>
    </source>
</evidence>
<evidence type="ECO:0000256" key="7">
    <source>
        <dbReference type="RuleBase" id="RU003792"/>
    </source>
</evidence>
<comment type="subunit">
    <text evidence="4">Homodimer.</text>
</comment>
<dbReference type="InterPro" id="IPR020094">
    <property type="entry name" value="TruA/RsuA/RluB/E/F_N"/>
</dbReference>
<dbReference type="GO" id="GO:0003723">
    <property type="term" value="F:RNA binding"/>
    <property type="evidence" value="ECO:0007669"/>
    <property type="project" value="InterPro"/>
</dbReference>
<dbReference type="FunFam" id="3.30.70.580:FF:000001">
    <property type="entry name" value="tRNA pseudouridine synthase A"/>
    <property type="match status" value="1"/>
</dbReference>
<comment type="catalytic activity">
    <reaction evidence="4 7">
        <text>uridine(38/39/40) in tRNA = pseudouridine(38/39/40) in tRNA</text>
        <dbReference type="Rhea" id="RHEA:22376"/>
        <dbReference type="Rhea" id="RHEA-COMP:10085"/>
        <dbReference type="Rhea" id="RHEA-COMP:10087"/>
        <dbReference type="ChEBI" id="CHEBI:65314"/>
        <dbReference type="ChEBI" id="CHEBI:65315"/>
        <dbReference type="EC" id="5.4.99.12"/>
    </reaction>
</comment>
<dbReference type="Gene3D" id="3.30.70.580">
    <property type="entry name" value="Pseudouridine synthase I, catalytic domain, N-terminal subdomain"/>
    <property type="match status" value="1"/>
</dbReference>
<accession>A0A932G011</accession>
<protein>
    <recommendedName>
        <fullName evidence="4">tRNA pseudouridine synthase A</fullName>
        <ecNumber evidence="4">5.4.99.12</ecNumber>
    </recommendedName>
    <alternativeName>
        <fullName evidence="4">tRNA pseudouridine(38-40) synthase</fullName>
    </alternativeName>
    <alternativeName>
        <fullName evidence="4">tRNA pseudouridylate synthase I</fullName>
    </alternativeName>
    <alternativeName>
        <fullName evidence="4">tRNA-uridine isomerase I</fullName>
    </alternativeName>
</protein>
<dbReference type="NCBIfam" id="TIGR00071">
    <property type="entry name" value="hisT_truA"/>
    <property type="match status" value="1"/>
</dbReference>
<comment type="caution">
    <text evidence="4">Lacks conserved residue(s) required for the propagation of feature annotation.</text>
</comment>
<dbReference type="EC" id="5.4.99.12" evidence="4"/>
<feature type="binding site" evidence="4 6">
    <location>
        <position position="110"/>
    </location>
    <ligand>
        <name>substrate</name>
    </ligand>
</feature>
<evidence type="ECO:0000256" key="6">
    <source>
        <dbReference type="PIRSR" id="PIRSR001430-2"/>
    </source>
</evidence>
<evidence type="ECO:0000313" key="10">
    <source>
        <dbReference type="Proteomes" id="UP000769766"/>
    </source>
</evidence>
<dbReference type="InterPro" id="IPR020095">
    <property type="entry name" value="PsdUridine_synth_TruA_C"/>
</dbReference>
<feature type="domain" description="Pseudouridine synthase I TruA alpha/beta" evidence="8">
    <location>
        <begin position="144"/>
        <end position="244"/>
    </location>
</feature>
<organism evidence="9 10">
    <name type="scientific">Tectimicrobiota bacterium</name>
    <dbReference type="NCBI Taxonomy" id="2528274"/>
    <lineage>
        <taxon>Bacteria</taxon>
        <taxon>Pseudomonadati</taxon>
        <taxon>Nitrospinota/Tectimicrobiota group</taxon>
        <taxon>Candidatus Tectimicrobiota</taxon>
    </lineage>
</organism>
<dbReference type="PANTHER" id="PTHR11142">
    <property type="entry name" value="PSEUDOURIDYLATE SYNTHASE"/>
    <property type="match status" value="1"/>
</dbReference>
<dbReference type="Gene3D" id="3.30.70.660">
    <property type="entry name" value="Pseudouridine synthase I, catalytic domain, C-terminal subdomain"/>
    <property type="match status" value="1"/>
</dbReference>
<evidence type="ECO:0000256" key="3">
    <source>
        <dbReference type="ARBA" id="ARBA00023235"/>
    </source>
</evidence>
<dbReference type="InterPro" id="IPR020103">
    <property type="entry name" value="PsdUridine_synth_cat_dom_sf"/>
</dbReference>
<feature type="active site" description="Nucleophile" evidence="4 5">
    <location>
        <position position="52"/>
    </location>
</feature>
<comment type="caution">
    <text evidence="9">The sequence shown here is derived from an EMBL/GenBank/DDBJ whole genome shotgun (WGS) entry which is preliminary data.</text>
</comment>
<evidence type="ECO:0000256" key="5">
    <source>
        <dbReference type="PIRSR" id="PIRSR001430-1"/>
    </source>
</evidence>
<sequence length="244" mass="27851">MRTLKLVVAYDGTHFSGWQRQPKLRTVQGAIETALGKLPLQFEKLIASGRTDAGVHALGQVVSLRADTRMEPYALVRALNRLLPPDVVVQGADWAPEGFHARHAAKSKIYLYQIWRRELPSPFSRPYSWHIPFPLNLEAMREGARHLVGTHDFSAFRVMESEPQSSQRTVFRLDLVQEEDFLKVFAEANGFLHHMVRNIVGTLVEVGRGRFRPDQVQTILESRDRRRAGPTAPPQGLFLYRVNY</sequence>
<proteinExistence type="inferred from homology"/>
<reference evidence="9" key="1">
    <citation type="submission" date="2020-07" db="EMBL/GenBank/DDBJ databases">
        <title>Huge and variable diversity of episymbiotic CPR bacteria and DPANN archaea in groundwater ecosystems.</title>
        <authorList>
            <person name="He C.Y."/>
            <person name="Keren R."/>
            <person name="Whittaker M."/>
            <person name="Farag I.F."/>
            <person name="Doudna J."/>
            <person name="Cate J.H.D."/>
            <person name="Banfield J.F."/>
        </authorList>
    </citation>
    <scope>NUCLEOTIDE SEQUENCE</scope>
    <source>
        <strain evidence="9">NC_groundwater_672_Ag_B-0.1um_62_36</strain>
    </source>
</reference>
<evidence type="ECO:0000313" key="9">
    <source>
        <dbReference type="EMBL" id="MBI2878024.1"/>
    </source>
</evidence>